<dbReference type="SMR" id="A0A1X9PEV2"/>
<evidence type="ECO:0000256" key="7">
    <source>
        <dbReference type="ARBA" id="ARBA00023136"/>
    </source>
</evidence>
<dbReference type="PANTHER" id="PTHR21137">
    <property type="entry name" value="ODORANT RECEPTOR"/>
    <property type="match status" value="1"/>
</dbReference>
<organism evidence="11">
    <name type="scientific">Conogethes punctiferalis</name>
    <name type="common">Durian fruit borer</name>
    <name type="synonym">Astura punctiferalis</name>
    <dbReference type="NCBI Taxonomy" id="1133088"/>
    <lineage>
        <taxon>Eukaryota</taxon>
        <taxon>Metazoa</taxon>
        <taxon>Ecdysozoa</taxon>
        <taxon>Arthropoda</taxon>
        <taxon>Hexapoda</taxon>
        <taxon>Insecta</taxon>
        <taxon>Pterygota</taxon>
        <taxon>Neoptera</taxon>
        <taxon>Endopterygota</taxon>
        <taxon>Lepidoptera</taxon>
        <taxon>Glossata</taxon>
        <taxon>Ditrysia</taxon>
        <taxon>Pyraloidea</taxon>
        <taxon>Crambidae</taxon>
        <taxon>Spilomelinae</taxon>
        <taxon>Conogethes</taxon>
    </lineage>
</organism>
<keyword evidence="6 10" id="KW-1133">Transmembrane helix</keyword>
<sequence>MRNSGTTNVLHDYSTLADKMPKKAVTIEKLDDANAREPMDLRYMKMVRNLQHLIGSWPHAAFGQAAQPLPLRSTGVLALEWSAVLLGGLVYIRTHFSKVTFFEMGHCYLTVFMNVVGVQRVLIPWVHRKTYPEACKLFVCEMHLMHHRHKTPYSEEVYQRIYRLCTIFVKLLTAEMVFGIFLFNLAPMYYNYRTGMFREDKPEGKLFEHSINYSLPFNYHTKLSGYLIVALLNLFLTYDCGLCFCGYDLLLSVIVFHIWGHLKILDNNLRTFPTPVQMREQTGEQGDELSYTEEENKRVGVMLKDIINHHRMIMGFMTTTSAAFGPMLCLYYTFHQVCGCLLLLECSRLDSAALGRYAVVTVTIFHLLIQISVIVELLGSQSETLKDAAYSLPWEYMDTSNRKIVLFLLYNVQTPITLKPMGMVSVGVKTMATILKTSISYFMLIRNHF</sequence>
<keyword evidence="3 10" id="KW-0716">Sensory transduction</keyword>
<name>A0A1X9PEV2_CONPF</name>
<feature type="transmembrane region" description="Helical" evidence="10">
    <location>
        <begin position="167"/>
        <end position="190"/>
    </location>
</feature>
<dbReference type="GO" id="GO:0007165">
    <property type="term" value="P:signal transduction"/>
    <property type="evidence" value="ECO:0007669"/>
    <property type="project" value="UniProtKB-KW"/>
</dbReference>
<reference evidence="11" key="1">
    <citation type="submission" date="2016-04" db="EMBL/GenBank/DDBJ databases">
        <title>Deep sequencing-based transcriptome analysis of the yellow peach moth Conogethes punctiferalis (Guenee) antennae.</title>
        <authorList>
            <person name="Ge X."/>
            <person name="Zhang T."/>
            <person name="Wang Z."/>
            <person name="He K."/>
            <person name="Bai S."/>
        </authorList>
    </citation>
    <scope>NUCLEOTIDE SEQUENCE</scope>
</reference>
<evidence type="ECO:0000256" key="8">
    <source>
        <dbReference type="ARBA" id="ARBA00023170"/>
    </source>
</evidence>
<dbReference type="PANTHER" id="PTHR21137:SF35">
    <property type="entry name" value="ODORANT RECEPTOR 19A-RELATED"/>
    <property type="match status" value="1"/>
</dbReference>
<evidence type="ECO:0000256" key="5">
    <source>
        <dbReference type="ARBA" id="ARBA00022725"/>
    </source>
</evidence>
<evidence type="ECO:0000256" key="4">
    <source>
        <dbReference type="ARBA" id="ARBA00022692"/>
    </source>
</evidence>
<comment type="similarity">
    <text evidence="10">Belongs to the insect chemoreceptor superfamily. Heteromeric odorant receptor channel (TC 1.A.69) family.</text>
</comment>
<gene>
    <name evidence="11" type="primary">OR1</name>
</gene>
<keyword evidence="7 10" id="KW-0472">Membrane</keyword>
<keyword evidence="9 10" id="KW-0807">Transducer</keyword>
<proteinExistence type="evidence at transcript level"/>
<evidence type="ECO:0000256" key="6">
    <source>
        <dbReference type="ARBA" id="ARBA00022989"/>
    </source>
</evidence>
<comment type="subcellular location">
    <subcellularLocation>
        <location evidence="1 10">Cell membrane</location>
        <topology evidence="1 10">Multi-pass membrane protein</topology>
    </subcellularLocation>
</comment>
<comment type="caution">
    <text evidence="10">Lacks conserved residue(s) required for the propagation of feature annotation.</text>
</comment>
<protein>
    <recommendedName>
        <fullName evidence="10">Odorant receptor</fullName>
    </recommendedName>
</protein>
<evidence type="ECO:0000313" key="11">
    <source>
        <dbReference type="EMBL" id="ARO76407.1"/>
    </source>
</evidence>
<feature type="transmembrane region" description="Helical" evidence="10">
    <location>
        <begin position="354"/>
        <end position="378"/>
    </location>
</feature>
<keyword evidence="4 10" id="KW-0812">Transmembrane</keyword>
<dbReference type="EMBL" id="KX084452">
    <property type="protein sequence ID" value="ARO76407.1"/>
    <property type="molecule type" value="mRNA"/>
</dbReference>
<dbReference type="Pfam" id="PF02949">
    <property type="entry name" value="7tm_6"/>
    <property type="match status" value="1"/>
</dbReference>
<feature type="transmembrane region" description="Helical" evidence="10">
    <location>
        <begin position="312"/>
        <end position="334"/>
    </location>
</feature>
<keyword evidence="8 10" id="KW-0675">Receptor</keyword>
<evidence type="ECO:0000256" key="9">
    <source>
        <dbReference type="ARBA" id="ARBA00023224"/>
    </source>
</evidence>
<feature type="transmembrane region" description="Helical" evidence="10">
    <location>
        <begin position="226"/>
        <end position="259"/>
    </location>
</feature>
<keyword evidence="5 10" id="KW-0552">Olfaction</keyword>
<dbReference type="GO" id="GO:0005886">
    <property type="term" value="C:plasma membrane"/>
    <property type="evidence" value="ECO:0007669"/>
    <property type="project" value="UniProtKB-SubCell"/>
</dbReference>
<evidence type="ECO:0000256" key="3">
    <source>
        <dbReference type="ARBA" id="ARBA00022606"/>
    </source>
</evidence>
<dbReference type="InterPro" id="IPR004117">
    <property type="entry name" value="7tm6_olfct_rcpt"/>
</dbReference>
<dbReference type="GO" id="GO:0004984">
    <property type="term" value="F:olfactory receptor activity"/>
    <property type="evidence" value="ECO:0007669"/>
    <property type="project" value="InterPro"/>
</dbReference>
<accession>A0A1X9PEV2</accession>
<evidence type="ECO:0000256" key="1">
    <source>
        <dbReference type="ARBA" id="ARBA00004651"/>
    </source>
</evidence>
<dbReference type="GO" id="GO:0005549">
    <property type="term" value="F:odorant binding"/>
    <property type="evidence" value="ECO:0007669"/>
    <property type="project" value="InterPro"/>
</dbReference>
<evidence type="ECO:0000256" key="10">
    <source>
        <dbReference type="RuleBase" id="RU351113"/>
    </source>
</evidence>
<evidence type="ECO:0000256" key="2">
    <source>
        <dbReference type="ARBA" id="ARBA00022475"/>
    </source>
</evidence>
<keyword evidence="2" id="KW-1003">Cell membrane</keyword>
<dbReference type="AlphaFoldDB" id="A0A1X9PEV2"/>